<organism evidence="1 2">
    <name type="scientific">Endocarpon pusillum</name>
    <dbReference type="NCBI Taxonomy" id="364733"/>
    <lineage>
        <taxon>Eukaryota</taxon>
        <taxon>Fungi</taxon>
        <taxon>Dikarya</taxon>
        <taxon>Ascomycota</taxon>
        <taxon>Pezizomycotina</taxon>
        <taxon>Eurotiomycetes</taxon>
        <taxon>Chaetothyriomycetidae</taxon>
        <taxon>Verrucariales</taxon>
        <taxon>Verrucariaceae</taxon>
        <taxon>Endocarpon</taxon>
    </lineage>
</organism>
<dbReference type="Proteomes" id="UP000606974">
    <property type="component" value="Unassembled WGS sequence"/>
</dbReference>
<evidence type="ECO:0000313" key="1">
    <source>
        <dbReference type="EMBL" id="KAF7509802.1"/>
    </source>
</evidence>
<name>A0A8H7E586_9EURO</name>
<protein>
    <submittedName>
        <fullName evidence="1">Uncharacterized protein</fullName>
    </submittedName>
</protein>
<comment type="caution">
    <text evidence="1">The sequence shown here is derived from an EMBL/GenBank/DDBJ whole genome shotgun (WGS) entry which is preliminary data.</text>
</comment>
<dbReference type="EMBL" id="JAACFV010000037">
    <property type="protein sequence ID" value="KAF7509802.1"/>
    <property type="molecule type" value="Genomic_DNA"/>
</dbReference>
<dbReference type="AlphaFoldDB" id="A0A8H7E586"/>
<proteinExistence type="predicted"/>
<gene>
    <name evidence="1" type="ORF">GJ744_007497</name>
</gene>
<keyword evidence="2" id="KW-1185">Reference proteome</keyword>
<accession>A0A8H7E586</accession>
<sequence length="98" mass="10190">MTPSFAHLATSLTAFSKDPVSATIPAPSPSLLVGVSTQRNTISASITPALTSFENTKFGFLPGLSTAPSSSVQSNVGSVPSRVIRIRSHNPCSSFRGR</sequence>
<reference evidence="1" key="1">
    <citation type="submission" date="2020-02" db="EMBL/GenBank/DDBJ databases">
        <authorList>
            <person name="Palmer J.M."/>
        </authorList>
    </citation>
    <scope>NUCLEOTIDE SEQUENCE</scope>
    <source>
        <strain evidence="1">EPUS1.4</strain>
        <tissue evidence="1">Thallus</tissue>
    </source>
</reference>
<evidence type="ECO:0000313" key="2">
    <source>
        <dbReference type="Proteomes" id="UP000606974"/>
    </source>
</evidence>